<sequence length="268" mass="28458">MKQLLCLILLCTCALLTDAREVRPRTNRRMPGAYYSSDLYHRPPNLARIVGGVDANIADYPYQLSLRRFGSHFCGSSVIAARWALSAAHCTFPLPEPSSVILQGGSSSRLEGGVLFTVEEIINHPSYNDFTLENDVCVLRTVDDLSGLHIAPIALDPVGTAHAPGSRAVVSGWGIDGTGERPNILQRVDIPLVSDAECAAAWPAGMITPDEPGRDACNADSGGPLAVGGHQIGIVSWGDASCVGSPPGVYARVAFPGIRSFIFEYTGV</sequence>
<dbReference type="Proteomes" id="UP000075886">
    <property type="component" value="Unassembled WGS sequence"/>
</dbReference>
<evidence type="ECO:0000256" key="5">
    <source>
        <dbReference type="ARBA" id="ARBA00024195"/>
    </source>
</evidence>
<keyword evidence="9" id="KW-1185">Reference proteome</keyword>
<evidence type="ECO:0000256" key="4">
    <source>
        <dbReference type="ARBA" id="ARBA00023157"/>
    </source>
</evidence>
<dbReference type="CDD" id="cd00190">
    <property type="entry name" value="Tryp_SPc"/>
    <property type="match status" value="1"/>
</dbReference>
<proteinExistence type="inferred from homology"/>
<dbReference type="GO" id="GO:0004252">
    <property type="term" value="F:serine-type endopeptidase activity"/>
    <property type="evidence" value="ECO:0007669"/>
    <property type="project" value="InterPro"/>
</dbReference>
<dbReference type="Gene3D" id="2.40.10.10">
    <property type="entry name" value="Trypsin-like serine proteases"/>
    <property type="match status" value="1"/>
</dbReference>
<organism evidence="8 9">
    <name type="scientific">Anopheles farauti</name>
    <dbReference type="NCBI Taxonomy" id="69004"/>
    <lineage>
        <taxon>Eukaryota</taxon>
        <taxon>Metazoa</taxon>
        <taxon>Ecdysozoa</taxon>
        <taxon>Arthropoda</taxon>
        <taxon>Hexapoda</taxon>
        <taxon>Insecta</taxon>
        <taxon>Pterygota</taxon>
        <taxon>Neoptera</taxon>
        <taxon>Endopterygota</taxon>
        <taxon>Diptera</taxon>
        <taxon>Nematocera</taxon>
        <taxon>Culicoidea</taxon>
        <taxon>Culicidae</taxon>
        <taxon>Anophelinae</taxon>
        <taxon>Anopheles</taxon>
    </lineage>
</organism>
<dbReference type="AlphaFoldDB" id="A0A182QHV4"/>
<keyword evidence="4" id="KW-1015">Disulfide bond</keyword>
<dbReference type="EMBL" id="AXCN02001509">
    <property type="status" value="NOT_ANNOTATED_CDS"/>
    <property type="molecule type" value="Genomic_DNA"/>
</dbReference>
<dbReference type="SMART" id="SM00020">
    <property type="entry name" value="Tryp_SPc"/>
    <property type="match status" value="1"/>
</dbReference>
<dbReference type="EnsemblMetazoa" id="AFAF010478-RA">
    <property type="protein sequence ID" value="AFAF010478-PA"/>
    <property type="gene ID" value="AFAF010478"/>
</dbReference>
<dbReference type="PANTHER" id="PTHR24276:SF91">
    <property type="entry name" value="AT26814P-RELATED"/>
    <property type="match status" value="1"/>
</dbReference>
<accession>A0A182QHV4</accession>
<evidence type="ECO:0000313" key="9">
    <source>
        <dbReference type="Proteomes" id="UP000075886"/>
    </source>
</evidence>
<dbReference type="InterPro" id="IPR018114">
    <property type="entry name" value="TRYPSIN_HIS"/>
</dbReference>
<dbReference type="PANTHER" id="PTHR24276">
    <property type="entry name" value="POLYSERASE-RELATED"/>
    <property type="match status" value="1"/>
</dbReference>
<feature type="signal peptide" evidence="6">
    <location>
        <begin position="1"/>
        <end position="19"/>
    </location>
</feature>
<reference evidence="9" key="1">
    <citation type="submission" date="2014-01" db="EMBL/GenBank/DDBJ databases">
        <title>The Genome Sequence of Anopheles farauti FAR1 (V2).</title>
        <authorList>
            <consortium name="The Broad Institute Genomics Platform"/>
            <person name="Neafsey D.E."/>
            <person name="Besansky N."/>
            <person name="Howell P."/>
            <person name="Walton C."/>
            <person name="Young S.K."/>
            <person name="Zeng Q."/>
            <person name="Gargeya S."/>
            <person name="Fitzgerald M."/>
            <person name="Haas B."/>
            <person name="Abouelleil A."/>
            <person name="Allen A.W."/>
            <person name="Alvarado L."/>
            <person name="Arachchi H.M."/>
            <person name="Berlin A.M."/>
            <person name="Chapman S.B."/>
            <person name="Gainer-Dewar J."/>
            <person name="Goldberg J."/>
            <person name="Griggs A."/>
            <person name="Gujja S."/>
            <person name="Hansen M."/>
            <person name="Howarth C."/>
            <person name="Imamovic A."/>
            <person name="Ireland A."/>
            <person name="Larimer J."/>
            <person name="McCowan C."/>
            <person name="Murphy C."/>
            <person name="Pearson M."/>
            <person name="Poon T.W."/>
            <person name="Priest M."/>
            <person name="Roberts A."/>
            <person name="Saif S."/>
            <person name="Shea T."/>
            <person name="Sisk P."/>
            <person name="Sykes S."/>
            <person name="Wortman J."/>
            <person name="Nusbaum C."/>
            <person name="Birren B."/>
        </authorList>
    </citation>
    <scope>NUCLEOTIDE SEQUENCE [LARGE SCALE GENOMIC DNA]</scope>
    <source>
        <strain evidence="9">FAR1</strain>
    </source>
</reference>
<evidence type="ECO:0000313" key="8">
    <source>
        <dbReference type="EnsemblMetazoa" id="AFAF010478-PA"/>
    </source>
</evidence>
<dbReference type="PRINTS" id="PR00722">
    <property type="entry name" value="CHYMOTRYPSIN"/>
</dbReference>
<dbReference type="InterPro" id="IPR043504">
    <property type="entry name" value="Peptidase_S1_PA_chymotrypsin"/>
</dbReference>
<evidence type="ECO:0000256" key="1">
    <source>
        <dbReference type="ARBA" id="ARBA00022670"/>
    </source>
</evidence>
<evidence type="ECO:0000256" key="6">
    <source>
        <dbReference type="SAM" id="SignalP"/>
    </source>
</evidence>
<keyword evidence="2" id="KW-0378">Hydrolase</keyword>
<evidence type="ECO:0000256" key="2">
    <source>
        <dbReference type="ARBA" id="ARBA00022801"/>
    </source>
</evidence>
<dbReference type="PROSITE" id="PS00134">
    <property type="entry name" value="TRYPSIN_HIS"/>
    <property type="match status" value="1"/>
</dbReference>
<reference evidence="8" key="2">
    <citation type="submission" date="2020-05" db="UniProtKB">
        <authorList>
            <consortium name="EnsemblMetazoa"/>
        </authorList>
    </citation>
    <scope>IDENTIFICATION</scope>
    <source>
        <strain evidence="8">FAR1</strain>
    </source>
</reference>
<evidence type="ECO:0000256" key="3">
    <source>
        <dbReference type="ARBA" id="ARBA00022825"/>
    </source>
</evidence>
<dbReference type="STRING" id="69004.A0A182QHV4"/>
<comment type="similarity">
    <text evidence="5">Belongs to the peptidase S1 family. CLIP subfamily.</text>
</comment>
<dbReference type="FunFam" id="2.40.10.10:FF:000068">
    <property type="entry name" value="transmembrane protease serine 2"/>
    <property type="match status" value="1"/>
</dbReference>
<keyword evidence="6" id="KW-0732">Signal</keyword>
<keyword evidence="1" id="KW-0645">Protease</keyword>
<evidence type="ECO:0000259" key="7">
    <source>
        <dbReference type="PROSITE" id="PS50240"/>
    </source>
</evidence>
<dbReference type="InterPro" id="IPR009003">
    <property type="entry name" value="Peptidase_S1_PA"/>
</dbReference>
<dbReference type="PROSITE" id="PS50240">
    <property type="entry name" value="TRYPSIN_DOM"/>
    <property type="match status" value="1"/>
</dbReference>
<dbReference type="InterPro" id="IPR050430">
    <property type="entry name" value="Peptidase_S1"/>
</dbReference>
<dbReference type="GO" id="GO:0006508">
    <property type="term" value="P:proteolysis"/>
    <property type="evidence" value="ECO:0007669"/>
    <property type="project" value="UniProtKB-KW"/>
</dbReference>
<dbReference type="InterPro" id="IPR001314">
    <property type="entry name" value="Peptidase_S1A"/>
</dbReference>
<dbReference type="SUPFAM" id="SSF50494">
    <property type="entry name" value="Trypsin-like serine proteases"/>
    <property type="match status" value="1"/>
</dbReference>
<protein>
    <recommendedName>
        <fullName evidence="7">Peptidase S1 domain-containing protein</fullName>
    </recommendedName>
</protein>
<feature type="domain" description="Peptidase S1" evidence="7">
    <location>
        <begin position="49"/>
        <end position="267"/>
    </location>
</feature>
<keyword evidence="3" id="KW-0720">Serine protease</keyword>
<dbReference type="Pfam" id="PF00089">
    <property type="entry name" value="Trypsin"/>
    <property type="match status" value="1"/>
</dbReference>
<name>A0A182QHV4_9DIPT</name>
<dbReference type="InterPro" id="IPR001254">
    <property type="entry name" value="Trypsin_dom"/>
</dbReference>
<dbReference type="VEuPathDB" id="VectorBase:AFAF010478"/>
<feature type="chain" id="PRO_5008132949" description="Peptidase S1 domain-containing protein" evidence="6">
    <location>
        <begin position="20"/>
        <end position="268"/>
    </location>
</feature>